<dbReference type="PRINTS" id="PR00705">
    <property type="entry name" value="PAPAIN"/>
</dbReference>
<dbReference type="Ensembl" id="ENSLBET00000037224.1">
    <property type="protein sequence ID" value="ENSLBEP00000035713.1"/>
    <property type="gene ID" value="ENSLBEG00000026788.1"/>
</dbReference>
<keyword evidence="3" id="KW-0378">Hydrolase</keyword>
<dbReference type="InterPro" id="IPR013128">
    <property type="entry name" value="Peptidase_C1A"/>
</dbReference>
<organism evidence="9 10">
    <name type="scientific">Labrus bergylta</name>
    <name type="common">ballan wrasse</name>
    <dbReference type="NCBI Taxonomy" id="56723"/>
    <lineage>
        <taxon>Eukaryota</taxon>
        <taxon>Metazoa</taxon>
        <taxon>Chordata</taxon>
        <taxon>Craniata</taxon>
        <taxon>Vertebrata</taxon>
        <taxon>Euteleostomi</taxon>
        <taxon>Actinopterygii</taxon>
        <taxon>Neopterygii</taxon>
        <taxon>Teleostei</taxon>
        <taxon>Neoteleostei</taxon>
        <taxon>Acanthomorphata</taxon>
        <taxon>Eupercaria</taxon>
        <taxon>Labriformes</taxon>
        <taxon>Labridae</taxon>
        <taxon>Labrus</taxon>
    </lineage>
</organism>
<dbReference type="FunFam" id="3.90.70.10:FF:000006">
    <property type="entry name" value="Cathepsin S"/>
    <property type="match status" value="1"/>
</dbReference>
<evidence type="ECO:0000256" key="3">
    <source>
        <dbReference type="ARBA" id="ARBA00022801"/>
    </source>
</evidence>
<comment type="similarity">
    <text evidence="1">Belongs to the peptidase C1 family.</text>
</comment>
<dbReference type="InterPro" id="IPR025661">
    <property type="entry name" value="Pept_asp_AS"/>
</dbReference>
<dbReference type="InterPro" id="IPR039417">
    <property type="entry name" value="Peptidase_C1A_papain-like"/>
</dbReference>
<dbReference type="GO" id="GO:0008234">
    <property type="term" value="F:cysteine-type peptidase activity"/>
    <property type="evidence" value="ECO:0007669"/>
    <property type="project" value="UniProtKB-KW"/>
</dbReference>
<dbReference type="AlphaFoldDB" id="A0A3Q3GYC8"/>
<dbReference type="GO" id="GO:0006508">
    <property type="term" value="P:proteolysis"/>
    <property type="evidence" value="ECO:0007669"/>
    <property type="project" value="UniProtKB-KW"/>
</dbReference>
<reference evidence="9" key="2">
    <citation type="submission" date="2025-09" db="UniProtKB">
        <authorList>
            <consortium name="Ensembl"/>
        </authorList>
    </citation>
    <scope>IDENTIFICATION</scope>
</reference>
<dbReference type="Gene3D" id="3.90.70.10">
    <property type="entry name" value="Cysteine proteinases"/>
    <property type="match status" value="1"/>
</dbReference>
<dbReference type="PROSITE" id="PS00639">
    <property type="entry name" value="THIOL_PROTEASE_HIS"/>
    <property type="match status" value="1"/>
</dbReference>
<evidence type="ECO:0000256" key="5">
    <source>
        <dbReference type="ARBA" id="ARBA00023145"/>
    </source>
</evidence>
<dbReference type="PROSITE" id="PS00139">
    <property type="entry name" value="THIOL_PROTEASE_CYS"/>
    <property type="match status" value="1"/>
</dbReference>
<dbReference type="SUPFAM" id="SSF54001">
    <property type="entry name" value="Cysteine proteinases"/>
    <property type="match status" value="1"/>
</dbReference>
<dbReference type="InterPro" id="IPR038765">
    <property type="entry name" value="Papain-like_cys_pep_sf"/>
</dbReference>
<protein>
    <submittedName>
        <fullName evidence="9">Cathepsin S-like</fullName>
    </submittedName>
</protein>
<dbReference type="PANTHER" id="PTHR12411">
    <property type="entry name" value="CYSTEINE PROTEASE FAMILY C1-RELATED"/>
    <property type="match status" value="1"/>
</dbReference>
<keyword evidence="4" id="KW-0788">Thiol protease</keyword>
<evidence type="ECO:0000256" key="6">
    <source>
        <dbReference type="ARBA" id="ARBA00023157"/>
    </source>
</evidence>
<dbReference type="SMART" id="SM00645">
    <property type="entry name" value="Pept_C1"/>
    <property type="match status" value="1"/>
</dbReference>
<evidence type="ECO:0000256" key="4">
    <source>
        <dbReference type="ARBA" id="ARBA00022807"/>
    </source>
</evidence>
<name>A0A3Q3GYC8_9LABR</name>
<dbReference type="PROSITE" id="PS00640">
    <property type="entry name" value="THIOL_PROTEASE_ASN"/>
    <property type="match status" value="1"/>
</dbReference>
<dbReference type="GeneTree" id="ENSGT00940000155176"/>
<keyword evidence="5" id="KW-0865">Zymogen</keyword>
<evidence type="ECO:0000313" key="10">
    <source>
        <dbReference type="Proteomes" id="UP000261660"/>
    </source>
</evidence>
<proteinExistence type="inferred from homology"/>
<evidence type="ECO:0000259" key="8">
    <source>
        <dbReference type="SMART" id="SM00848"/>
    </source>
</evidence>
<evidence type="ECO:0000313" key="9">
    <source>
        <dbReference type="Ensembl" id="ENSLBEP00000035713.1"/>
    </source>
</evidence>
<keyword evidence="2" id="KW-0645">Protease</keyword>
<sequence length="359" mass="39572">MTCRCAASDVVIIRETEVLLEVSALDTIPLRSCVELFCHRFMRTTLETWICVCVFLQYCSSKENKKYLLEDLGRRRIWEENLDMINVHNLEASLGLHSYELAMNHLGDLTNDEIISTLIGTVVPTKLDRGSSRGIGVNTLPQSVDWRDKGLVTDVKNQGLCGSCWAFSAVGALEGQLKKTTGILESLSPQNLVDCSMNYGNLGCNGGFMSNAFHYVMSQGIASDSAYPYVGRHGQCKCYPKHRAANCSGYVFLPKGDEFALKEAVAVIGPIAVAIDASRPKFGFYRHGVYRDHTCTDNVNHGVLAVGYGTSGSQDYWLVKNSWGVKYGDRGYIKMARNLGNQCGIALYACYPLMCSESG</sequence>
<feature type="domain" description="Peptidase C1A papain C-terminal" evidence="7">
    <location>
        <begin position="140"/>
        <end position="353"/>
    </location>
</feature>
<evidence type="ECO:0000256" key="1">
    <source>
        <dbReference type="ARBA" id="ARBA00008455"/>
    </source>
</evidence>
<dbReference type="Pfam" id="PF08246">
    <property type="entry name" value="Inhibitor_I29"/>
    <property type="match status" value="1"/>
</dbReference>
<dbReference type="InterPro" id="IPR000169">
    <property type="entry name" value="Pept_cys_AS"/>
</dbReference>
<evidence type="ECO:0000256" key="2">
    <source>
        <dbReference type="ARBA" id="ARBA00022670"/>
    </source>
</evidence>
<evidence type="ECO:0000259" key="7">
    <source>
        <dbReference type="SMART" id="SM00645"/>
    </source>
</evidence>
<keyword evidence="6" id="KW-1015">Disulfide bond</keyword>
<dbReference type="Proteomes" id="UP000261660">
    <property type="component" value="Unplaced"/>
</dbReference>
<keyword evidence="10" id="KW-1185">Reference proteome</keyword>
<dbReference type="InterPro" id="IPR000668">
    <property type="entry name" value="Peptidase_C1A_C"/>
</dbReference>
<feature type="domain" description="Cathepsin propeptide inhibitor" evidence="8">
    <location>
        <begin position="55"/>
        <end position="114"/>
    </location>
</feature>
<dbReference type="STRING" id="56723.ENSLBEP00000035713"/>
<dbReference type="FunCoup" id="A0A3Q3GYC8">
    <property type="interactions" value="200"/>
</dbReference>
<dbReference type="InterPro" id="IPR013201">
    <property type="entry name" value="Prot_inhib_I29"/>
</dbReference>
<dbReference type="SMART" id="SM00848">
    <property type="entry name" value="Inhibitor_I29"/>
    <property type="match status" value="1"/>
</dbReference>
<dbReference type="CDD" id="cd02248">
    <property type="entry name" value="Peptidase_C1A"/>
    <property type="match status" value="1"/>
</dbReference>
<dbReference type="InParanoid" id="A0A3Q3GYC8"/>
<reference evidence="9" key="1">
    <citation type="submission" date="2025-08" db="UniProtKB">
        <authorList>
            <consortium name="Ensembl"/>
        </authorList>
    </citation>
    <scope>IDENTIFICATION</scope>
</reference>
<dbReference type="InterPro" id="IPR025660">
    <property type="entry name" value="Pept_his_AS"/>
</dbReference>
<accession>A0A3Q3GYC8</accession>
<dbReference type="Pfam" id="PF00112">
    <property type="entry name" value="Peptidase_C1"/>
    <property type="match status" value="1"/>
</dbReference>